<dbReference type="Proteomes" id="UP001597062">
    <property type="component" value="Unassembled WGS sequence"/>
</dbReference>
<keyword evidence="3" id="KW-1185">Reference proteome</keyword>
<dbReference type="InterPro" id="IPR029044">
    <property type="entry name" value="Nucleotide-diphossugar_trans"/>
</dbReference>
<dbReference type="PANTHER" id="PTHR10859:SF91">
    <property type="entry name" value="DOLICHYL-PHOSPHATE BETA-GLUCOSYLTRANSFERASE"/>
    <property type="match status" value="1"/>
</dbReference>
<dbReference type="EMBL" id="JBHTJR010000017">
    <property type="protein sequence ID" value="MFD0992039.1"/>
    <property type="molecule type" value="Genomic_DNA"/>
</dbReference>
<feature type="domain" description="Glycosyltransferase 2-like" evidence="1">
    <location>
        <begin position="5"/>
        <end position="116"/>
    </location>
</feature>
<dbReference type="SUPFAM" id="SSF53448">
    <property type="entry name" value="Nucleotide-diphospho-sugar transferases"/>
    <property type="match status" value="1"/>
</dbReference>
<comment type="caution">
    <text evidence="2">The sequence shown here is derived from an EMBL/GenBank/DDBJ whole genome shotgun (WGS) entry which is preliminary data.</text>
</comment>
<dbReference type="Gene3D" id="3.90.550.10">
    <property type="entry name" value="Spore Coat Polysaccharide Biosynthesis Protein SpsA, Chain A"/>
    <property type="match status" value="1"/>
</dbReference>
<dbReference type="InterPro" id="IPR001173">
    <property type="entry name" value="Glyco_trans_2-like"/>
</dbReference>
<dbReference type="Pfam" id="PF00535">
    <property type="entry name" value="Glycos_transf_2"/>
    <property type="match status" value="1"/>
</dbReference>
<reference evidence="3" key="1">
    <citation type="journal article" date="2019" name="Int. J. Syst. Evol. Microbiol.">
        <title>The Global Catalogue of Microorganisms (GCM) 10K type strain sequencing project: providing services to taxonomists for standard genome sequencing and annotation.</title>
        <authorList>
            <consortium name="The Broad Institute Genomics Platform"/>
            <consortium name="The Broad Institute Genome Sequencing Center for Infectious Disease"/>
            <person name="Wu L."/>
            <person name="Ma J."/>
        </authorList>
    </citation>
    <scope>NUCLEOTIDE SEQUENCE [LARGE SCALE GENOMIC DNA]</scope>
    <source>
        <strain evidence="3">CCUG 60527</strain>
    </source>
</reference>
<dbReference type="EC" id="2.4.-.-" evidence="2"/>
<gene>
    <name evidence="2" type="ORF">ACFQ1U_02365</name>
</gene>
<evidence type="ECO:0000313" key="3">
    <source>
        <dbReference type="Proteomes" id="UP001597062"/>
    </source>
</evidence>
<keyword evidence="2" id="KW-0808">Transferase</keyword>
<dbReference type="PANTHER" id="PTHR10859">
    <property type="entry name" value="GLYCOSYL TRANSFERASE"/>
    <property type="match status" value="1"/>
</dbReference>
<sequence>MKLGIIIPCYNEENRIDVDTFVKFINLKKDSYLCFVNDGSKDNTIKVLRAIKSKAPELVSVIDMKKNKGKLAAIKAGARFLYNEQNVELLAYMNANAFSIINNVDKLLAYEQSENFAELYKTIGKSNNIKKGVFKRLFSNLPQFFINLFYKKPNEKSEFDFIQI</sequence>
<name>A0ABW3JQ03_9FLAO</name>
<dbReference type="RefSeq" id="WP_386104926.1">
    <property type="nucleotide sequence ID" value="NZ_JBHTJR010000017.1"/>
</dbReference>
<evidence type="ECO:0000313" key="2">
    <source>
        <dbReference type="EMBL" id="MFD0992039.1"/>
    </source>
</evidence>
<evidence type="ECO:0000259" key="1">
    <source>
        <dbReference type="Pfam" id="PF00535"/>
    </source>
</evidence>
<dbReference type="GO" id="GO:0016757">
    <property type="term" value="F:glycosyltransferase activity"/>
    <property type="evidence" value="ECO:0007669"/>
    <property type="project" value="UniProtKB-KW"/>
</dbReference>
<proteinExistence type="predicted"/>
<keyword evidence="2" id="KW-0328">Glycosyltransferase</keyword>
<protein>
    <submittedName>
        <fullName evidence="2">Glycosyltransferase</fullName>
        <ecNumber evidence="2">2.4.-.-</ecNumber>
    </submittedName>
</protein>
<organism evidence="2 3">
    <name type="scientific">Tenacibaculum geojense</name>
    <dbReference type="NCBI Taxonomy" id="915352"/>
    <lineage>
        <taxon>Bacteria</taxon>
        <taxon>Pseudomonadati</taxon>
        <taxon>Bacteroidota</taxon>
        <taxon>Flavobacteriia</taxon>
        <taxon>Flavobacteriales</taxon>
        <taxon>Flavobacteriaceae</taxon>
        <taxon>Tenacibaculum</taxon>
    </lineage>
</organism>
<accession>A0ABW3JQ03</accession>